<proteinExistence type="predicted"/>
<dbReference type="AlphaFoldDB" id="A0A2P5EWR4"/>
<dbReference type="SUPFAM" id="SSF52402">
    <property type="entry name" value="Adenine nucleotide alpha hydrolases-like"/>
    <property type="match status" value="1"/>
</dbReference>
<dbReference type="GO" id="GO:0005524">
    <property type="term" value="F:ATP binding"/>
    <property type="evidence" value="ECO:0007669"/>
    <property type="project" value="InterPro"/>
</dbReference>
<dbReference type="FunFam" id="3.30.200.20:FF:000268">
    <property type="entry name" value="probable receptor-like serine/threonine-protein kinase At5g57670"/>
    <property type="match status" value="1"/>
</dbReference>
<dbReference type="CDD" id="cd00293">
    <property type="entry name" value="USP-like"/>
    <property type="match status" value="1"/>
</dbReference>
<dbReference type="InterPro" id="IPR046958">
    <property type="entry name" value="RBK1/2/STUNTED"/>
</dbReference>
<keyword evidence="3" id="KW-0418">Kinase</keyword>
<evidence type="ECO:0000256" key="1">
    <source>
        <dbReference type="SAM" id="MobiDB-lite"/>
    </source>
</evidence>
<sequence>MTVFEEFLTVANAKSRKKIVLVGIRIDGRSREILSWALVKVAEHGDSVVAIHICRSSDEAEKKKPFLDDYLEVYQGLCSIKKVELSGQILTGSSARRLLVREAKNYGAVALVLGISKQSNLGSRISMAKYCAKRLSSTTEVLAIHNGKIVFRRCASNELSGPQADPKPSLSTTKETPSEFADSEAETETVISICETNRSNDFVSLVHQERRALSRSDSLLSTDSISMDQKLGWPLLRRANSGVPPTPKARNISVVQWVMSLPDRSPLQYLHCSTIVENPSLEIELNDFDNHGIKIRLSDFSEIPGGLESLFHTNSFGCKWFGLGDLKTSTSQFSSENLIGIGGCNHVYKGTLLDGKPVAIKILESSNQGWKDFALEFDIVSSLKHKHITPLLGICVEDNALISVYDFLPRGSLEENLHGKNKDKFALSWEVRYAVAIGIAEALYYLHKECPQPVIHRDIKSSNILLSDEFEPQLSDFGLAIRAPKTSSFLTEGDVVGTFGYLAPEYFMYGKVSDKIDVYAFGVVLLELLSGRRPIGSDSPKGQESLIMWAKPRLERRDVKGLLDPDLDGKVDEVQMKRMALAAKLCLTRSARLRPSISEILKILKGEEDIEKWANSKNDHQLDLENQDDEVYPNSSAELHLGLALLDVDDALATSFSSTDRSHSLFMDEYFKGRWSRSSSFD</sequence>
<name>A0A2P5EWR4_TREOI</name>
<dbReference type="PANTHER" id="PTHR47987">
    <property type="entry name" value="OS08G0249100 PROTEIN"/>
    <property type="match status" value="1"/>
</dbReference>
<evidence type="ECO:0000259" key="2">
    <source>
        <dbReference type="PROSITE" id="PS50011"/>
    </source>
</evidence>
<dbReference type="SMART" id="SM00220">
    <property type="entry name" value="S_TKc"/>
    <property type="match status" value="1"/>
</dbReference>
<keyword evidence="3" id="KW-0808">Transferase</keyword>
<dbReference type="InterPro" id="IPR000719">
    <property type="entry name" value="Prot_kinase_dom"/>
</dbReference>
<evidence type="ECO:0000313" key="3">
    <source>
        <dbReference type="EMBL" id="PON89986.1"/>
    </source>
</evidence>
<dbReference type="PANTHER" id="PTHR47987:SF11">
    <property type="entry name" value="RECEPTOR-LIKE CYTOSOLIC SERINE_THREONINE-PROTEIN KINASE RBK1 ISOFORM X1"/>
    <property type="match status" value="1"/>
</dbReference>
<dbReference type="Gene3D" id="3.30.200.20">
    <property type="entry name" value="Phosphorylase Kinase, domain 1"/>
    <property type="match status" value="1"/>
</dbReference>
<dbReference type="Proteomes" id="UP000237000">
    <property type="component" value="Unassembled WGS sequence"/>
</dbReference>
<reference evidence="4" key="1">
    <citation type="submission" date="2016-06" db="EMBL/GenBank/DDBJ databases">
        <title>Parallel loss of symbiosis genes in relatives of nitrogen-fixing non-legume Parasponia.</title>
        <authorList>
            <person name="Van Velzen R."/>
            <person name="Holmer R."/>
            <person name="Bu F."/>
            <person name="Rutten L."/>
            <person name="Van Zeijl A."/>
            <person name="Liu W."/>
            <person name="Santuari L."/>
            <person name="Cao Q."/>
            <person name="Sharma T."/>
            <person name="Shen D."/>
            <person name="Roswanjaya Y."/>
            <person name="Wardhani T."/>
            <person name="Kalhor M.S."/>
            <person name="Jansen J."/>
            <person name="Van den Hoogen J."/>
            <person name="Gungor B."/>
            <person name="Hartog M."/>
            <person name="Hontelez J."/>
            <person name="Verver J."/>
            <person name="Yang W.-C."/>
            <person name="Schijlen E."/>
            <person name="Repin R."/>
            <person name="Schilthuizen M."/>
            <person name="Schranz E."/>
            <person name="Heidstra R."/>
            <person name="Miyata K."/>
            <person name="Fedorova E."/>
            <person name="Kohlen W."/>
            <person name="Bisseling T."/>
            <person name="Smit S."/>
            <person name="Geurts R."/>
        </authorList>
    </citation>
    <scope>NUCLEOTIDE SEQUENCE [LARGE SCALE GENOMIC DNA]</scope>
    <source>
        <strain evidence="4">cv. RG33-2</strain>
    </source>
</reference>
<dbReference type="Gene3D" id="1.10.510.10">
    <property type="entry name" value="Transferase(Phosphotransferase) domain 1"/>
    <property type="match status" value="1"/>
</dbReference>
<dbReference type="InterPro" id="IPR008271">
    <property type="entry name" value="Ser/Thr_kinase_AS"/>
</dbReference>
<dbReference type="Pfam" id="PF00069">
    <property type="entry name" value="Pkinase"/>
    <property type="match status" value="1"/>
</dbReference>
<dbReference type="Gene3D" id="3.40.50.620">
    <property type="entry name" value="HUPs"/>
    <property type="match status" value="1"/>
</dbReference>
<protein>
    <submittedName>
        <fullName evidence="3">Phosphorylase kinase, gamma catalytic subunit</fullName>
    </submittedName>
</protein>
<comment type="caution">
    <text evidence="3">The sequence shown here is derived from an EMBL/GenBank/DDBJ whole genome shotgun (WGS) entry which is preliminary data.</text>
</comment>
<dbReference type="InParanoid" id="A0A2P5EWR4"/>
<dbReference type="GO" id="GO:0004672">
    <property type="term" value="F:protein kinase activity"/>
    <property type="evidence" value="ECO:0007669"/>
    <property type="project" value="InterPro"/>
</dbReference>
<dbReference type="EMBL" id="JXTC01000088">
    <property type="protein sequence ID" value="PON89986.1"/>
    <property type="molecule type" value="Genomic_DNA"/>
</dbReference>
<evidence type="ECO:0000313" key="4">
    <source>
        <dbReference type="Proteomes" id="UP000237000"/>
    </source>
</evidence>
<gene>
    <name evidence="3" type="ORF">TorRG33x02_142720</name>
</gene>
<dbReference type="FunCoup" id="A0A2P5EWR4">
    <property type="interactions" value="238"/>
</dbReference>
<dbReference type="PROSITE" id="PS50011">
    <property type="entry name" value="PROTEIN_KINASE_DOM"/>
    <property type="match status" value="1"/>
</dbReference>
<dbReference type="PROSITE" id="PS00108">
    <property type="entry name" value="PROTEIN_KINASE_ST"/>
    <property type="match status" value="1"/>
</dbReference>
<feature type="domain" description="Protein kinase" evidence="2">
    <location>
        <begin position="333"/>
        <end position="614"/>
    </location>
</feature>
<dbReference type="FunFam" id="1.10.510.10:FF:000284">
    <property type="entry name" value="Putative receptor-like serine/threonine-protein kinase"/>
    <property type="match status" value="1"/>
</dbReference>
<dbReference type="InterPro" id="IPR014729">
    <property type="entry name" value="Rossmann-like_a/b/a_fold"/>
</dbReference>
<dbReference type="SUPFAM" id="SSF56112">
    <property type="entry name" value="Protein kinase-like (PK-like)"/>
    <property type="match status" value="1"/>
</dbReference>
<organism evidence="3 4">
    <name type="scientific">Trema orientale</name>
    <name type="common">Charcoal tree</name>
    <name type="synonym">Celtis orientalis</name>
    <dbReference type="NCBI Taxonomy" id="63057"/>
    <lineage>
        <taxon>Eukaryota</taxon>
        <taxon>Viridiplantae</taxon>
        <taxon>Streptophyta</taxon>
        <taxon>Embryophyta</taxon>
        <taxon>Tracheophyta</taxon>
        <taxon>Spermatophyta</taxon>
        <taxon>Magnoliopsida</taxon>
        <taxon>eudicotyledons</taxon>
        <taxon>Gunneridae</taxon>
        <taxon>Pentapetalae</taxon>
        <taxon>rosids</taxon>
        <taxon>fabids</taxon>
        <taxon>Rosales</taxon>
        <taxon>Cannabaceae</taxon>
        <taxon>Trema</taxon>
    </lineage>
</organism>
<dbReference type="STRING" id="63057.A0A2P5EWR4"/>
<dbReference type="InterPro" id="IPR011009">
    <property type="entry name" value="Kinase-like_dom_sf"/>
</dbReference>
<keyword evidence="4" id="KW-1185">Reference proteome</keyword>
<dbReference type="OrthoDB" id="654677at2759"/>
<accession>A0A2P5EWR4</accession>
<feature type="region of interest" description="Disordered" evidence="1">
    <location>
        <begin position="159"/>
        <end position="186"/>
    </location>
</feature>